<dbReference type="Gene3D" id="3.40.50.300">
    <property type="entry name" value="P-loop containing nucleotide triphosphate hydrolases"/>
    <property type="match status" value="1"/>
</dbReference>
<reference evidence="2 3" key="1">
    <citation type="journal article" date="2010" name="Genome Biol. Evol.">
        <title>The sequence of a 1.8-mb bacterial linear plasmid reveals a rich evolutionary reservoir of secondary metabolic pathways.</title>
        <authorList>
            <person name="Medema M.H."/>
            <person name="Trefzer A."/>
            <person name="Kovalchuk A."/>
            <person name="van den Berg M."/>
            <person name="Mueller U."/>
            <person name="Heijne W."/>
            <person name="Wu L."/>
            <person name="Alam M.T."/>
            <person name="Ronning C.M."/>
            <person name="Nierman W.C."/>
            <person name="Bovenberg R.A.L."/>
            <person name="Breitling R."/>
            <person name="Takano E."/>
        </authorList>
    </citation>
    <scope>NUCLEOTIDE SEQUENCE [LARGE SCALE GENOMIC DNA]</scope>
    <source>
        <strain evidence="3">ATCC 27064 / DSM 738 / JCM 4710 / NBRC 13307 / NCIMB 12785 / NRRL 3585 / VKM Ac-602</strain>
    </source>
</reference>
<accession>E2Q745</accession>
<dbReference type="OrthoDB" id="4321561at2"/>
<dbReference type="Proteomes" id="UP000002357">
    <property type="component" value="Chromosome"/>
</dbReference>
<dbReference type="STRING" id="1901.BB341_26680"/>
<evidence type="ECO:0000313" key="3">
    <source>
        <dbReference type="Proteomes" id="UP000002357"/>
    </source>
</evidence>
<dbReference type="InterPro" id="IPR027417">
    <property type="entry name" value="P-loop_NTPase"/>
</dbReference>
<organism evidence="2 3">
    <name type="scientific">Streptomyces clavuligerus</name>
    <dbReference type="NCBI Taxonomy" id="1901"/>
    <lineage>
        <taxon>Bacteria</taxon>
        <taxon>Bacillati</taxon>
        <taxon>Actinomycetota</taxon>
        <taxon>Actinomycetes</taxon>
        <taxon>Kitasatosporales</taxon>
        <taxon>Streptomycetaceae</taxon>
        <taxon>Streptomyces</taxon>
    </lineage>
</organism>
<feature type="compositionally biased region" description="Gly residues" evidence="1">
    <location>
        <begin position="65"/>
        <end position="77"/>
    </location>
</feature>
<proteinExistence type="predicted"/>
<gene>
    <name evidence="2" type="ORF">SCLAV_0216</name>
</gene>
<keyword evidence="3" id="KW-1185">Reference proteome</keyword>
<name>E2Q745_STRCL</name>
<evidence type="ECO:0000313" key="2">
    <source>
        <dbReference type="EMBL" id="EFG05292.1"/>
    </source>
</evidence>
<dbReference type="GeneID" id="93733075"/>
<evidence type="ECO:0008006" key="4">
    <source>
        <dbReference type="Google" id="ProtNLM"/>
    </source>
</evidence>
<protein>
    <recommendedName>
        <fullName evidence="4">HPr kinase</fullName>
    </recommendedName>
</protein>
<feature type="region of interest" description="Disordered" evidence="1">
    <location>
        <begin position="60"/>
        <end position="97"/>
    </location>
</feature>
<dbReference type="AlphaFoldDB" id="E2Q745"/>
<feature type="compositionally biased region" description="Basic and acidic residues" evidence="1">
    <location>
        <begin position="83"/>
        <end position="97"/>
    </location>
</feature>
<dbReference type="RefSeq" id="WP_003959353.1">
    <property type="nucleotide sequence ID" value="NZ_CM000913.1"/>
</dbReference>
<dbReference type="KEGG" id="sclf:BB341_26680"/>
<dbReference type="EMBL" id="CM000913">
    <property type="protein sequence ID" value="EFG05292.1"/>
    <property type="molecule type" value="Genomic_DNA"/>
</dbReference>
<sequence>MTTPTPPLLLAVPSADITFAVYAEPRVAEILRRITAPFYQPVNEPLGRIWTLNLVSESRIPDSGPTGGGRKGGGQNGYGPADGRQDGGGEPDHDIAFHPDDRVLTVTAPLPRWLPLLALRCTRAVARALAVTAGAVPLHGAGVELAGVGLVLVGGKRAGKTTAALSLVRSSGAALVSNDDVLLHASGDRWRMVGGPRSMGVRTDSLEEHRPSLYPAALRFAARSYPANRPDKMFLFPESVIALGGAVRATGPAHVVVELVHRPGGPAWHEELSGAQAAALLRRCLETAADRHRPELVAALGTPAPALSDRDLASLVGSLSFHRFSHPSAGWVDAFLGFARERVGLAGRVR</sequence>
<dbReference type="SUPFAM" id="SSF53795">
    <property type="entry name" value="PEP carboxykinase-like"/>
    <property type="match status" value="1"/>
</dbReference>
<evidence type="ECO:0000256" key="1">
    <source>
        <dbReference type="SAM" id="MobiDB-lite"/>
    </source>
</evidence>